<dbReference type="GO" id="GO:0003824">
    <property type="term" value="F:catalytic activity"/>
    <property type="evidence" value="ECO:0007669"/>
    <property type="project" value="UniProtKB-ARBA"/>
</dbReference>
<sequence length="338" mass="36811">MIGKPKILSVDDTPANLKAVRTLLSRFDVEVIEARSGNEALAATLDHEFALILLDVSMPDMSGFEVANLLAQEPSTRETPIIFVSATYADEVHRLQGYHSGAVDYITKPLDERVLRSKVQVFLDLYKRGTMLKRALSQLAERNAQLEREIAERRQSEAEVRHLASHDHLTGLPNRREFMDVLERAIARSASDGASCALLYFDVDGFKPINDLHGHLVGDEVLLRIGERLRTCCDEGSTAARLGGDEFAIVVDRIADLDAAAAYAERVAVCLGKPLSLASADEHEPLQLSVRLSIGIALCPLHGSDCDDLIRAADQAMYAAKRAGNGHGAVMARSGDSA</sequence>
<dbReference type="SMART" id="SM00267">
    <property type="entry name" value="GGDEF"/>
    <property type="match status" value="1"/>
</dbReference>
<dbReference type="InterPro" id="IPR011006">
    <property type="entry name" value="CheY-like_superfamily"/>
</dbReference>
<dbReference type="GO" id="GO:0000160">
    <property type="term" value="P:phosphorelay signal transduction system"/>
    <property type="evidence" value="ECO:0007669"/>
    <property type="project" value="InterPro"/>
</dbReference>
<evidence type="ECO:0000259" key="5">
    <source>
        <dbReference type="PROSITE" id="PS50887"/>
    </source>
</evidence>
<evidence type="ECO:0000313" key="7">
    <source>
        <dbReference type="Proteomes" id="UP000249046"/>
    </source>
</evidence>
<dbReference type="PANTHER" id="PTHR46663:SF2">
    <property type="entry name" value="GGDEF DOMAIN-CONTAINING PROTEIN"/>
    <property type="match status" value="1"/>
</dbReference>
<dbReference type="InterPro" id="IPR043128">
    <property type="entry name" value="Rev_trsase/Diguanyl_cyclase"/>
</dbReference>
<name>A0A2W5KBM2_9GAMM</name>
<dbReference type="CDD" id="cd01949">
    <property type="entry name" value="GGDEF"/>
    <property type="match status" value="1"/>
</dbReference>
<dbReference type="SUPFAM" id="SSF52172">
    <property type="entry name" value="CheY-like"/>
    <property type="match status" value="1"/>
</dbReference>
<keyword evidence="2" id="KW-0597">Phosphoprotein</keyword>
<dbReference type="FunFam" id="3.30.70.270:FF:000001">
    <property type="entry name" value="Diguanylate cyclase domain protein"/>
    <property type="match status" value="1"/>
</dbReference>
<evidence type="ECO:0000256" key="3">
    <source>
        <dbReference type="SAM" id="Coils"/>
    </source>
</evidence>
<dbReference type="AlphaFoldDB" id="A0A2W5KBM2"/>
<dbReference type="EMBL" id="QFPO01000011">
    <property type="protein sequence ID" value="PZQ12818.1"/>
    <property type="molecule type" value="Genomic_DNA"/>
</dbReference>
<organism evidence="6 7">
    <name type="scientific">Rhodanobacter denitrificans</name>
    <dbReference type="NCBI Taxonomy" id="666685"/>
    <lineage>
        <taxon>Bacteria</taxon>
        <taxon>Pseudomonadati</taxon>
        <taxon>Pseudomonadota</taxon>
        <taxon>Gammaproteobacteria</taxon>
        <taxon>Lysobacterales</taxon>
        <taxon>Rhodanobacteraceae</taxon>
        <taxon>Rhodanobacter</taxon>
    </lineage>
</organism>
<gene>
    <name evidence="6" type="ORF">DI564_12240</name>
</gene>
<feature type="domain" description="GGDEF" evidence="5">
    <location>
        <begin position="194"/>
        <end position="333"/>
    </location>
</feature>
<dbReference type="PANTHER" id="PTHR46663">
    <property type="entry name" value="DIGUANYLATE CYCLASE DGCT-RELATED"/>
    <property type="match status" value="1"/>
</dbReference>
<reference evidence="6 7" key="1">
    <citation type="submission" date="2017-08" db="EMBL/GenBank/DDBJ databases">
        <title>Infants hospitalized years apart are colonized by the same room-sourced microbial strains.</title>
        <authorList>
            <person name="Brooks B."/>
            <person name="Olm M.R."/>
            <person name="Firek B.A."/>
            <person name="Baker R."/>
            <person name="Thomas B.C."/>
            <person name="Morowitz M.J."/>
            <person name="Banfield J.F."/>
        </authorList>
    </citation>
    <scope>NUCLEOTIDE SEQUENCE [LARGE SCALE GENOMIC DNA]</scope>
    <source>
        <strain evidence="6">S2_005_003_R2_42</strain>
    </source>
</reference>
<accession>A0A2W5KBM2</accession>
<feature type="coiled-coil region" evidence="3">
    <location>
        <begin position="129"/>
        <end position="159"/>
    </location>
</feature>
<feature type="domain" description="Response regulatory" evidence="4">
    <location>
        <begin position="6"/>
        <end position="123"/>
    </location>
</feature>
<dbReference type="InterPro" id="IPR029787">
    <property type="entry name" value="Nucleotide_cyclase"/>
</dbReference>
<dbReference type="Gene3D" id="3.30.70.270">
    <property type="match status" value="1"/>
</dbReference>
<dbReference type="SMART" id="SM00448">
    <property type="entry name" value="REC"/>
    <property type="match status" value="1"/>
</dbReference>
<dbReference type="SUPFAM" id="SSF55073">
    <property type="entry name" value="Nucleotide cyclase"/>
    <property type="match status" value="1"/>
</dbReference>
<dbReference type="InterPro" id="IPR000160">
    <property type="entry name" value="GGDEF_dom"/>
</dbReference>
<evidence type="ECO:0000313" key="6">
    <source>
        <dbReference type="EMBL" id="PZQ12818.1"/>
    </source>
</evidence>
<dbReference type="InterPro" id="IPR001789">
    <property type="entry name" value="Sig_transdc_resp-reg_receiver"/>
</dbReference>
<evidence type="ECO:0000256" key="2">
    <source>
        <dbReference type="PROSITE-ProRule" id="PRU00169"/>
    </source>
</evidence>
<dbReference type="Pfam" id="PF00072">
    <property type="entry name" value="Response_reg"/>
    <property type="match status" value="1"/>
</dbReference>
<protein>
    <submittedName>
        <fullName evidence="6">Diguanylate cyclase response regulator</fullName>
    </submittedName>
</protein>
<dbReference type="Proteomes" id="UP000249046">
    <property type="component" value="Unassembled WGS sequence"/>
</dbReference>
<comment type="caution">
    <text evidence="6">The sequence shown here is derived from an EMBL/GenBank/DDBJ whole genome shotgun (WGS) entry which is preliminary data.</text>
</comment>
<dbReference type="PROSITE" id="PS50887">
    <property type="entry name" value="GGDEF"/>
    <property type="match status" value="1"/>
</dbReference>
<feature type="modified residue" description="4-aspartylphosphate" evidence="2">
    <location>
        <position position="55"/>
    </location>
</feature>
<dbReference type="Gene3D" id="3.40.50.2300">
    <property type="match status" value="1"/>
</dbReference>
<dbReference type="InterPro" id="IPR052163">
    <property type="entry name" value="DGC-Regulatory_Protein"/>
</dbReference>
<dbReference type="NCBIfam" id="TIGR00254">
    <property type="entry name" value="GGDEF"/>
    <property type="match status" value="1"/>
</dbReference>
<dbReference type="PROSITE" id="PS50110">
    <property type="entry name" value="RESPONSE_REGULATORY"/>
    <property type="match status" value="1"/>
</dbReference>
<dbReference type="Pfam" id="PF00990">
    <property type="entry name" value="GGDEF"/>
    <property type="match status" value="1"/>
</dbReference>
<keyword evidence="3" id="KW-0175">Coiled coil</keyword>
<evidence type="ECO:0000256" key="1">
    <source>
        <dbReference type="ARBA" id="ARBA00001946"/>
    </source>
</evidence>
<proteinExistence type="predicted"/>
<evidence type="ECO:0000259" key="4">
    <source>
        <dbReference type="PROSITE" id="PS50110"/>
    </source>
</evidence>
<comment type="cofactor">
    <cofactor evidence="1">
        <name>Mg(2+)</name>
        <dbReference type="ChEBI" id="CHEBI:18420"/>
    </cofactor>
</comment>